<evidence type="ECO:0000256" key="1">
    <source>
        <dbReference type="SAM" id="MobiDB-lite"/>
    </source>
</evidence>
<evidence type="ECO:0000313" key="2">
    <source>
        <dbReference type="EMBL" id="OJT12801.1"/>
    </source>
</evidence>
<comment type="caution">
    <text evidence="2">The sequence shown here is derived from an EMBL/GenBank/DDBJ whole genome shotgun (WGS) entry which is preliminary data.</text>
</comment>
<evidence type="ECO:0000313" key="3">
    <source>
        <dbReference type="Proteomes" id="UP000184267"/>
    </source>
</evidence>
<organism evidence="2 3">
    <name type="scientific">Trametes pubescens</name>
    <name type="common">White-rot fungus</name>
    <dbReference type="NCBI Taxonomy" id="154538"/>
    <lineage>
        <taxon>Eukaryota</taxon>
        <taxon>Fungi</taxon>
        <taxon>Dikarya</taxon>
        <taxon>Basidiomycota</taxon>
        <taxon>Agaricomycotina</taxon>
        <taxon>Agaricomycetes</taxon>
        <taxon>Polyporales</taxon>
        <taxon>Polyporaceae</taxon>
        <taxon>Trametes</taxon>
    </lineage>
</organism>
<gene>
    <name evidence="2" type="ORF">TRAPUB_10636</name>
</gene>
<sequence length="792" mass="85064">MSLNIIGTHPRIEMGMIPRVSTDHLIVGAVAGIRRKMDVMDDTGLFNYQAGDEYTRLVKRPKLADDGLQTCLAKLTRNAVGKKRVRPEGEAVRLRKKFKKSSRNTSPRSDGIRGAHFAFTFTLASLALPSEAVPVAMEDIEVPMPGIDLKHGEHDDRAIVSQQDQVPMHVDSHTEVHRAGPRTSASISAVDMEVEETQEVAHTPDVPACSRREDDHADDVPQVVAAATMDISIPRFLMRASAIKAHRSPQGAVRGLGNASHRNATAAVVPYRKASRPPWYTAASRLAGTIPQQLASTSMEGASASTGGIPSAMSFLRLVRPFISLDDDDDNTTTSTVEDVVPDVLVETKEGSPIQVEEVGCRLESPTPIGELHDAFRFSTPVDSDESVSEDEDDDELSDSQSNLDGSPSSDEKPQAEVELVENVIEAHEPCCTGSPIPIQVEETGQDVFGLVLRLPVPVSGCIAQVIHEDEEDSLFSLNSTPASSSSLCSMKSTNSSAYAADISDESSLYVTFDDEEKSPIAFKLEEDEVALVVHPEEIVKSELESAATDSRSESLISHLVERPCEGSSFHASASHLTTLSSCTSEIWYDALDYSCDDLTTPAFSLGDIQSAWNGILPGYAQSSLSAAGTWIGFNSCPSLPGTMPGAFNVSEPFDLPFEAPYDWPSMAQASVSFSDGSPELTSFFWGSLGDLALAGLPAASSELFVPCLDDPLEALRRDMLSLLCDDSSPLSDTACSFQLPEDDLPLWVLNNAPSGDVSDLDVSSTVPTSVPSPARAFPGAWGESFESVDDL</sequence>
<dbReference type="EMBL" id="MNAD01000447">
    <property type="protein sequence ID" value="OJT12801.1"/>
    <property type="molecule type" value="Genomic_DNA"/>
</dbReference>
<reference evidence="2 3" key="1">
    <citation type="submission" date="2016-10" db="EMBL/GenBank/DDBJ databases">
        <title>Genome sequence of the basidiomycete white-rot fungus Trametes pubescens.</title>
        <authorList>
            <person name="Makela M.R."/>
            <person name="Granchi Z."/>
            <person name="Peng M."/>
            <person name="De Vries R.P."/>
            <person name="Grigoriev I."/>
            <person name="Riley R."/>
            <person name="Hilden K."/>
        </authorList>
    </citation>
    <scope>NUCLEOTIDE SEQUENCE [LARGE SCALE GENOMIC DNA]</scope>
    <source>
        <strain evidence="2 3">FBCC735</strain>
    </source>
</reference>
<accession>A0A1M2VYV9</accession>
<keyword evidence="3" id="KW-1185">Reference proteome</keyword>
<protein>
    <submittedName>
        <fullName evidence="2">Uncharacterized protein</fullName>
    </submittedName>
</protein>
<dbReference type="Proteomes" id="UP000184267">
    <property type="component" value="Unassembled WGS sequence"/>
</dbReference>
<dbReference type="AlphaFoldDB" id="A0A1M2VYV9"/>
<name>A0A1M2VYV9_TRAPU</name>
<proteinExistence type="predicted"/>
<feature type="region of interest" description="Disordered" evidence="1">
    <location>
        <begin position="84"/>
        <end position="111"/>
    </location>
</feature>
<dbReference type="OrthoDB" id="2755359at2759"/>
<feature type="region of interest" description="Disordered" evidence="1">
    <location>
        <begin position="380"/>
        <end position="415"/>
    </location>
</feature>
<feature type="compositionally biased region" description="Acidic residues" evidence="1">
    <location>
        <begin position="383"/>
        <end position="398"/>
    </location>
</feature>
<dbReference type="OMA" id="TSEIWYD"/>